<dbReference type="AlphaFoldDB" id="A0A0F6W896"/>
<evidence type="ECO:0000313" key="2">
    <source>
        <dbReference type="Proteomes" id="UP000034883"/>
    </source>
</evidence>
<sequence length="166" mass="17544">MLHQARSSWLVCFALITACSSNTPPSQPDAYVEPDAAAPCPVAALAQTLVGQHLRQRTPGDPSAGRSNCQLYRADVRFDEFDPHTCTLVGAWGWMGTDDAGVTTGGASNFICPLAGAEALACLGEDIGTAGISLVDMGFVVSEEMPLRLTMWTDTISCIDEVEPVP</sequence>
<evidence type="ECO:0008006" key="3">
    <source>
        <dbReference type="Google" id="ProtNLM"/>
    </source>
</evidence>
<proteinExistence type="predicted"/>
<organism evidence="1 2">
    <name type="scientific">Sandaracinus amylolyticus</name>
    <dbReference type="NCBI Taxonomy" id="927083"/>
    <lineage>
        <taxon>Bacteria</taxon>
        <taxon>Pseudomonadati</taxon>
        <taxon>Myxococcota</taxon>
        <taxon>Polyangia</taxon>
        <taxon>Polyangiales</taxon>
        <taxon>Sandaracinaceae</taxon>
        <taxon>Sandaracinus</taxon>
    </lineage>
</organism>
<evidence type="ECO:0000313" key="1">
    <source>
        <dbReference type="EMBL" id="AKF09833.1"/>
    </source>
</evidence>
<name>A0A0F6W896_9BACT</name>
<reference evidence="1 2" key="1">
    <citation type="submission" date="2015-03" db="EMBL/GenBank/DDBJ databases">
        <title>Genome assembly of Sandaracinus amylolyticus DSM 53668.</title>
        <authorList>
            <person name="Sharma G."/>
            <person name="Subramanian S."/>
        </authorList>
    </citation>
    <scope>NUCLEOTIDE SEQUENCE [LARGE SCALE GENOMIC DNA]</scope>
    <source>
        <strain evidence="1 2">DSM 53668</strain>
    </source>
</reference>
<dbReference type="KEGG" id="samy:DB32_006982"/>
<dbReference type="Proteomes" id="UP000034883">
    <property type="component" value="Chromosome"/>
</dbReference>
<keyword evidence="2" id="KW-1185">Reference proteome</keyword>
<dbReference type="PROSITE" id="PS51257">
    <property type="entry name" value="PROKAR_LIPOPROTEIN"/>
    <property type="match status" value="1"/>
</dbReference>
<dbReference type="EMBL" id="CP011125">
    <property type="protein sequence ID" value="AKF09833.1"/>
    <property type="molecule type" value="Genomic_DNA"/>
</dbReference>
<gene>
    <name evidence="1" type="ORF">DB32_006982</name>
</gene>
<protein>
    <recommendedName>
        <fullName evidence="3">Lipoprotein</fullName>
    </recommendedName>
</protein>
<accession>A0A0F6W896</accession>
<dbReference type="STRING" id="927083.DB32_006982"/>
<dbReference type="RefSeq" id="WP_053236840.1">
    <property type="nucleotide sequence ID" value="NZ_CP011125.1"/>
</dbReference>